<dbReference type="EMBL" id="CAADFC020000028">
    <property type="protein sequence ID" value="VIO76112.1"/>
    <property type="molecule type" value="Genomic_DNA"/>
</dbReference>
<proteinExistence type="predicted"/>
<reference evidence="1" key="1">
    <citation type="submission" date="2019-02" db="EMBL/GenBank/DDBJ databases">
        <authorList>
            <person name="Pothier F.J."/>
        </authorList>
    </citation>
    <scope>NUCLEOTIDE SEQUENCE</scope>
    <source>
        <strain evidence="1">CI-1B</strain>
    </source>
</reference>
<dbReference type="Proteomes" id="UP000328092">
    <property type="component" value="Unassembled WGS sequence"/>
</dbReference>
<comment type="caution">
    <text evidence="1">The sequence shown here is derived from an EMBL/GenBank/DDBJ whole genome shotgun (WGS) entry which is preliminary data.</text>
</comment>
<keyword evidence="2" id="KW-1185">Reference proteome</keyword>
<evidence type="ECO:0000313" key="2">
    <source>
        <dbReference type="Proteomes" id="UP000328092"/>
    </source>
</evidence>
<protein>
    <submittedName>
        <fullName evidence="1">Uncharacterized protein</fullName>
    </submittedName>
</protein>
<name>A0A508TP08_9BRAD</name>
<dbReference type="AlphaFoldDB" id="A0A508TP08"/>
<evidence type="ECO:0000313" key="1">
    <source>
        <dbReference type="EMBL" id="VIO76112.1"/>
    </source>
</evidence>
<organism evidence="1 2">
    <name type="scientific">Bradyrhizobium ivorense</name>
    <dbReference type="NCBI Taxonomy" id="2511166"/>
    <lineage>
        <taxon>Bacteria</taxon>
        <taxon>Pseudomonadati</taxon>
        <taxon>Pseudomonadota</taxon>
        <taxon>Alphaproteobacteria</taxon>
        <taxon>Hyphomicrobiales</taxon>
        <taxon>Nitrobacteraceae</taxon>
        <taxon>Bradyrhizobium</taxon>
    </lineage>
</organism>
<accession>A0A508TP08</accession>
<sequence length="104" mass="11739">MPDRFCNIYCTPSLITRRFSSSTATTHLHPLCSGEQSDLPFSRGGKSPLPVGAFANQFFRRYPVLKIHATMNMQTTRKPTVMPRLTATLTSAISKKLQRKPEIR</sequence>
<gene>
    <name evidence="1" type="ORF">CI1B_62420</name>
</gene>